<dbReference type="AlphaFoldDB" id="A0A7X8SJV4"/>
<reference evidence="1 2" key="1">
    <citation type="submission" date="2020-04" db="EMBL/GenBank/DDBJ databases">
        <title>Flammeovirga sp. SR4, a novel species isolated from seawater.</title>
        <authorList>
            <person name="Wang X."/>
        </authorList>
    </citation>
    <scope>NUCLEOTIDE SEQUENCE [LARGE SCALE GENOMIC DNA]</scope>
    <source>
        <strain evidence="1 2">SR4</strain>
    </source>
</reference>
<keyword evidence="2" id="KW-1185">Reference proteome</keyword>
<organism evidence="1 2">
    <name type="scientific">Flammeovirga agarivorans</name>
    <dbReference type="NCBI Taxonomy" id="2726742"/>
    <lineage>
        <taxon>Bacteria</taxon>
        <taxon>Pseudomonadati</taxon>
        <taxon>Bacteroidota</taxon>
        <taxon>Cytophagia</taxon>
        <taxon>Cytophagales</taxon>
        <taxon>Flammeovirgaceae</taxon>
        <taxon>Flammeovirga</taxon>
    </lineage>
</organism>
<protein>
    <submittedName>
        <fullName evidence="1">DUF3626 domain-containing protein</fullName>
    </submittedName>
</protein>
<evidence type="ECO:0000313" key="2">
    <source>
        <dbReference type="Proteomes" id="UP000585050"/>
    </source>
</evidence>
<dbReference type="InterPro" id="IPR022074">
    <property type="entry name" value="DUF3626"/>
</dbReference>
<dbReference type="Pfam" id="PF12294">
    <property type="entry name" value="DUF3626"/>
    <property type="match status" value="1"/>
</dbReference>
<comment type="caution">
    <text evidence="1">The sequence shown here is derived from an EMBL/GenBank/DDBJ whole genome shotgun (WGS) entry which is preliminary data.</text>
</comment>
<dbReference type="EMBL" id="JABAIL010000003">
    <property type="protein sequence ID" value="NLR91463.1"/>
    <property type="molecule type" value="Genomic_DNA"/>
</dbReference>
<name>A0A7X8SJV4_9BACT</name>
<dbReference type="RefSeq" id="WP_168882184.1">
    <property type="nucleotide sequence ID" value="NZ_JABAIL010000003.1"/>
</dbReference>
<sequence length="348" mass="39455">MLTSSQLQAIENVSKTALMMKEKSQELIDMILYQSNIDMDLYVQFYANLIKNAPVALHFHPDRISNQGNTITEGLLSSGVYKNQFETNISSGSVSAHLGGLRNEWEDDIFKGAYTHSEPKERAKYGALHLTHSESGPAPRFGSCYFVLHPEVNQRTTFTYGDTYASPKEVGTIQHIEPIISALFNDLSTRESALGENNITTLEFITLINQIYLNTINQKSLRPFSQNLDFYIEAQIHGEISLEKDVSELIVDYSFFNTKVGNTLMALSQKYKIQLHWNSGLELGVDEFPNNFRGPEVPKFAKQFGHNGKLNPFLLGKAALEIGNEYEELQMLKYLWHCLVKFGRPIQK</sequence>
<gene>
    <name evidence="1" type="ORF">HGP29_09615</name>
</gene>
<dbReference type="Proteomes" id="UP000585050">
    <property type="component" value="Unassembled WGS sequence"/>
</dbReference>
<evidence type="ECO:0000313" key="1">
    <source>
        <dbReference type="EMBL" id="NLR91463.1"/>
    </source>
</evidence>
<proteinExistence type="predicted"/>
<accession>A0A7X8SJV4</accession>